<accession>A0A6A5YZF4</accession>
<proteinExistence type="predicted"/>
<dbReference type="OrthoDB" id="3789783at2759"/>
<feature type="transmembrane region" description="Helical" evidence="1">
    <location>
        <begin position="247"/>
        <end position="278"/>
    </location>
</feature>
<feature type="transmembrane region" description="Helical" evidence="1">
    <location>
        <begin position="307"/>
        <end position="326"/>
    </location>
</feature>
<name>A0A6A5YZF4_9PLEO</name>
<evidence type="ECO:0000313" key="2">
    <source>
        <dbReference type="EMBL" id="KAF2112204.1"/>
    </source>
</evidence>
<keyword evidence="1" id="KW-0812">Transmembrane</keyword>
<dbReference type="EMBL" id="ML977332">
    <property type="protein sequence ID" value="KAF2112204.1"/>
    <property type="molecule type" value="Genomic_DNA"/>
</dbReference>
<organism evidence="2 3">
    <name type="scientific">Lophiotrema nucula</name>
    <dbReference type="NCBI Taxonomy" id="690887"/>
    <lineage>
        <taxon>Eukaryota</taxon>
        <taxon>Fungi</taxon>
        <taxon>Dikarya</taxon>
        <taxon>Ascomycota</taxon>
        <taxon>Pezizomycotina</taxon>
        <taxon>Dothideomycetes</taxon>
        <taxon>Pleosporomycetidae</taxon>
        <taxon>Pleosporales</taxon>
        <taxon>Lophiotremataceae</taxon>
        <taxon>Lophiotrema</taxon>
    </lineage>
</organism>
<protein>
    <submittedName>
        <fullName evidence="2">Uncharacterized protein</fullName>
    </submittedName>
</protein>
<dbReference type="Proteomes" id="UP000799770">
    <property type="component" value="Unassembled WGS sequence"/>
</dbReference>
<sequence>MSDDQESYRTPLSLLIKTITTHAFALANYAYVSNLLRRPTRSNIQALRILFFLFVPTLPLVEIIISFLRSLLQFLRNYEDDEEIHVRYYLSAALGVHANLSQDDDNKDTKSTNKNMHLLDVGSACAEKHVMPIDWVWAGKFLATLFTLTQAIGSIVMWVRRIKSHQADAFSIDHRNGAMGIASAICSVICLLVLILRLNWKVSKSFAAPLKERALFGGQTGQFVTQALLSMLLHLGIATTADRGNRWLYTSVGSVAFLCTGSFQAWQSLLLVVFMYIFRHEIMRRIGVSNEQYAKYLGDRRWKRVKILLGFALAVWVLVDIIWLLVVDIIQVVESRRRHDYYYWWQDPISDELIVI</sequence>
<feature type="transmembrane region" description="Helical" evidence="1">
    <location>
        <begin position="221"/>
        <end position="241"/>
    </location>
</feature>
<feature type="transmembrane region" description="Helical" evidence="1">
    <location>
        <begin position="179"/>
        <end position="200"/>
    </location>
</feature>
<gene>
    <name evidence="2" type="ORF">BDV96DRAFT_171955</name>
</gene>
<dbReference type="AlphaFoldDB" id="A0A6A5YZF4"/>
<reference evidence="2" key="1">
    <citation type="journal article" date="2020" name="Stud. Mycol.">
        <title>101 Dothideomycetes genomes: a test case for predicting lifestyles and emergence of pathogens.</title>
        <authorList>
            <person name="Haridas S."/>
            <person name="Albert R."/>
            <person name="Binder M."/>
            <person name="Bloem J."/>
            <person name="Labutti K."/>
            <person name="Salamov A."/>
            <person name="Andreopoulos B."/>
            <person name="Baker S."/>
            <person name="Barry K."/>
            <person name="Bills G."/>
            <person name="Bluhm B."/>
            <person name="Cannon C."/>
            <person name="Castanera R."/>
            <person name="Culley D."/>
            <person name="Daum C."/>
            <person name="Ezra D."/>
            <person name="Gonzalez J."/>
            <person name="Henrissat B."/>
            <person name="Kuo A."/>
            <person name="Liang C."/>
            <person name="Lipzen A."/>
            <person name="Lutzoni F."/>
            <person name="Magnuson J."/>
            <person name="Mondo S."/>
            <person name="Nolan M."/>
            <person name="Ohm R."/>
            <person name="Pangilinan J."/>
            <person name="Park H.-J."/>
            <person name="Ramirez L."/>
            <person name="Alfaro M."/>
            <person name="Sun H."/>
            <person name="Tritt A."/>
            <person name="Yoshinaga Y."/>
            <person name="Zwiers L.-H."/>
            <person name="Turgeon B."/>
            <person name="Goodwin S."/>
            <person name="Spatafora J."/>
            <person name="Crous P."/>
            <person name="Grigoriev I."/>
        </authorList>
    </citation>
    <scope>NUCLEOTIDE SEQUENCE</scope>
    <source>
        <strain evidence="2">CBS 627.86</strain>
    </source>
</reference>
<feature type="transmembrane region" description="Helical" evidence="1">
    <location>
        <begin position="44"/>
        <end position="68"/>
    </location>
</feature>
<evidence type="ECO:0000313" key="3">
    <source>
        <dbReference type="Proteomes" id="UP000799770"/>
    </source>
</evidence>
<feature type="transmembrane region" description="Helical" evidence="1">
    <location>
        <begin position="141"/>
        <end position="159"/>
    </location>
</feature>
<keyword evidence="1" id="KW-0472">Membrane</keyword>
<keyword evidence="1" id="KW-1133">Transmembrane helix</keyword>
<evidence type="ECO:0000256" key="1">
    <source>
        <dbReference type="SAM" id="Phobius"/>
    </source>
</evidence>
<feature type="transmembrane region" description="Helical" evidence="1">
    <location>
        <begin position="12"/>
        <end position="32"/>
    </location>
</feature>
<keyword evidence="3" id="KW-1185">Reference proteome</keyword>